<proteinExistence type="predicted"/>
<keyword evidence="4" id="KW-1185">Reference proteome</keyword>
<evidence type="ECO:0000256" key="1">
    <source>
        <dbReference type="SAM" id="MobiDB-lite"/>
    </source>
</evidence>
<dbReference type="Proteomes" id="UP001595833">
    <property type="component" value="Unassembled WGS sequence"/>
</dbReference>
<dbReference type="EMBL" id="JBHSJB010000011">
    <property type="protein sequence ID" value="MFC5054553.1"/>
    <property type="molecule type" value="Genomic_DNA"/>
</dbReference>
<evidence type="ECO:0000313" key="3">
    <source>
        <dbReference type="EMBL" id="MFC5054553.1"/>
    </source>
</evidence>
<feature type="region of interest" description="Disordered" evidence="1">
    <location>
        <begin position="1"/>
        <end position="20"/>
    </location>
</feature>
<dbReference type="Pfam" id="PF06527">
    <property type="entry name" value="TniQ"/>
    <property type="match status" value="1"/>
</dbReference>
<name>A0ABV9XX40_9PSEU</name>
<dbReference type="InterPro" id="IPR009492">
    <property type="entry name" value="TniQ"/>
</dbReference>
<sequence>MAGSAAASRSASPSSSGATSPAVAVADTARAEVTALPAGLPRRVAVVILPRAGESFASWVDRFAAEHRIPPGTAATLLGLEVRGYRTSDVRPVFYGLALSATTRRRLVAATGLEAAVLDDMQLARYDGTALNLTGLDLSSETSLRRLLKREWFLPHGSRACPRCLAEAPVWPTWWRLGIAAVCPVHRVLLLDVCPSCGIPLRRGYAGHPRGLSRAVLIDPRVCGNHIGPGRCAQPMGAMPATPVEQHLVAAQQAALWAAEGRPVPIAGESVEPAQWFQAVKYLAGMIRFTGAVVRLPRRAEASTRAWMRTFACEYRQRREAGKVVPGSLRAIPAGAEHAAGLLAAAHHVFAAPDRRACAHGIAPLVEAMTATRRRSGGHNPLRHVRAPEPLAAVLDELVPPSSRVAGAVPVLTDPGAVELRHVPQQLDRADYRDLIVRHLPGTAEPSGRRLAALAVARLVGAASWPEAGRQLDMDPRKAARASDTVLRRIGDVGAFWDAISEATRRLGRRPLVDYADRRRRLRSLHEVPEAVLRPTCARLGFPVTPARRRHAAAWIWARLTDGDIRDAPAYRHGWTATPESVRETSRRFARWLPDELAADLLTWATTHFLDGEGP</sequence>
<organism evidence="3 4">
    <name type="scientific">Saccharothrix xinjiangensis</name>
    <dbReference type="NCBI Taxonomy" id="204798"/>
    <lineage>
        <taxon>Bacteria</taxon>
        <taxon>Bacillati</taxon>
        <taxon>Actinomycetota</taxon>
        <taxon>Actinomycetes</taxon>
        <taxon>Pseudonocardiales</taxon>
        <taxon>Pseudonocardiaceae</taxon>
        <taxon>Saccharothrix</taxon>
    </lineage>
</organism>
<dbReference type="RefSeq" id="WP_344034143.1">
    <property type="nucleotide sequence ID" value="NZ_BAAAKE010000001.1"/>
</dbReference>
<evidence type="ECO:0000259" key="2">
    <source>
        <dbReference type="Pfam" id="PF06527"/>
    </source>
</evidence>
<accession>A0ABV9XX40</accession>
<gene>
    <name evidence="3" type="ORF">ACFPFM_12405</name>
</gene>
<reference evidence="4" key="1">
    <citation type="journal article" date="2019" name="Int. J. Syst. Evol. Microbiol.">
        <title>The Global Catalogue of Microorganisms (GCM) 10K type strain sequencing project: providing services to taxonomists for standard genome sequencing and annotation.</title>
        <authorList>
            <consortium name="The Broad Institute Genomics Platform"/>
            <consortium name="The Broad Institute Genome Sequencing Center for Infectious Disease"/>
            <person name="Wu L."/>
            <person name="Ma J."/>
        </authorList>
    </citation>
    <scope>NUCLEOTIDE SEQUENCE [LARGE SCALE GENOMIC DNA]</scope>
    <source>
        <strain evidence="4">KCTC 12848</strain>
    </source>
</reference>
<protein>
    <submittedName>
        <fullName evidence="3">TniQ family protein</fullName>
    </submittedName>
</protein>
<comment type="caution">
    <text evidence="3">The sequence shown here is derived from an EMBL/GenBank/DDBJ whole genome shotgun (WGS) entry which is preliminary data.</text>
</comment>
<feature type="domain" description="TniQ" evidence="2">
    <location>
        <begin position="49"/>
        <end position="190"/>
    </location>
</feature>
<evidence type="ECO:0000313" key="4">
    <source>
        <dbReference type="Proteomes" id="UP001595833"/>
    </source>
</evidence>